<dbReference type="Gene3D" id="1.10.8.710">
    <property type="match status" value="1"/>
</dbReference>
<proteinExistence type="inferred from homology"/>
<evidence type="ECO:0000256" key="1">
    <source>
        <dbReference type="ARBA" id="ARBA00004430"/>
    </source>
</evidence>
<dbReference type="Pfam" id="PF12775">
    <property type="entry name" value="AAA_7"/>
    <property type="match status" value="1"/>
</dbReference>
<keyword evidence="5" id="KW-0547">Nucleotide-binding</keyword>
<dbReference type="FunFam" id="1.20.920.20:FF:000006">
    <property type="entry name" value="Dynein, axonemal, heavy chain 6"/>
    <property type="match status" value="1"/>
</dbReference>
<accession>A0A6L2PJ59</accession>
<dbReference type="Gene3D" id="6.10.140.1060">
    <property type="match status" value="1"/>
</dbReference>
<feature type="domain" description="AAA+ ATPase" evidence="15">
    <location>
        <begin position="1338"/>
        <end position="1477"/>
    </location>
</feature>
<dbReference type="Gene3D" id="1.20.1270.280">
    <property type="match status" value="1"/>
</dbReference>
<dbReference type="InterPro" id="IPR035699">
    <property type="entry name" value="AAA_6"/>
</dbReference>
<dbReference type="InterPro" id="IPR041658">
    <property type="entry name" value="AAA_lid_11"/>
</dbReference>
<dbReference type="OrthoDB" id="447173at2759"/>
<dbReference type="GO" id="GO:0030286">
    <property type="term" value="C:dynein complex"/>
    <property type="evidence" value="ECO:0007669"/>
    <property type="project" value="UniProtKB-KW"/>
</dbReference>
<dbReference type="InterPro" id="IPR042219">
    <property type="entry name" value="AAA_lid_11_sf"/>
</dbReference>
<comment type="subcellular location">
    <subcellularLocation>
        <location evidence="1">Cytoplasm</location>
        <location evidence="1">Cytoskeleton</location>
        <location evidence="1">Cilium axoneme</location>
    </subcellularLocation>
</comment>
<dbReference type="Pfam" id="PF08393">
    <property type="entry name" value="DHC_N2"/>
    <property type="match status" value="1"/>
</dbReference>
<dbReference type="Gene3D" id="1.10.8.1220">
    <property type="match status" value="1"/>
</dbReference>
<dbReference type="Pfam" id="PF18199">
    <property type="entry name" value="Dynein_C"/>
    <property type="match status" value="1"/>
</dbReference>
<evidence type="ECO:0000256" key="14">
    <source>
        <dbReference type="SAM" id="MobiDB-lite"/>
    </source>
</evidence>
<dbReference type="SUPFAM" id="SSF52540">
    <property type="entry name" value="P-loop containing nucleoside triphosphate hydrolases"/>
    <property type="match status" value="4"/>
</dbReference>
<evidence type="ECO:0000256" key="12">
    <source>
        <dbReference type="ARBA" id="ARBA00023273"/>
    </source>
</evidence>
<dbReference type="InterPro" id="IPR041466">
    <property type="entry name" value="Dynein_AAA5_ext"/>
</dbReference>
<dbReference type="Gene3D" id="3.20.180.20">
    <property type="entry name" value="Dynein heavy chain, N-terminal domain 2"/>
    <property type="match status" value="1"/>
</dbReference>
<dbReference type="Pfam" id="PF03028">
    <property type="entry name" value="Dynein_heavy"/>
    <property type="match status" value="1"/>
</dbReference>
<dbReference type="FunFam" id="1.10.8.1220:FF:000001">
    <property type="entry name" value="Dynein axonemal heavy chain 5"/>
    <property type="match status" value="1"/>
</dbReference>
<dbReference type="Pfam" id="PF12781">
    <property type="entry name" value="AAA_9"/>
    <property type="match status" value="1"/>
</dbReference>
<keyword evidence="3" id="KW-0963">Cytoplasm</keyword>
<keyword evidence="10" id="KW-0505">Motor protein</keyword>
<keyword evidence="4" id="KW-0493">Microtubule</keyword>
<dbReference type="InParanoid" id="A0A6L2PJ59"/>
<evidence type="ECO:0000256" key="11">
    <source>
        <dbReference type="ARBA" id="ARBA00023212"/>
    </source>
</evidence>
<evidence type="ECO:0000256" key="13">
    <source>
        <dbReference type="SAM" id="Coils"/>
    </source>
</evidence>
<dbReference type="InterPro" id="IPR035706">
    <property type="entry name" value="AAA_9"/>
</dbReference>
<comment type="similarity">
    <text evidence="2">Belongs to the dynein heavy chain family.</text>
</comment>
<dbReference type="Pfam" id="PF12774">
    <property type="entry name" value="AAA_6"/>
    <property type="match status" value="1"/>
</dbReference>
<dbReference type="CDD" id="cd00009">
    <property type="entry name" value="AAA"/>
    <property type="match status" value="1"/>
</dbReference>
<dbReference type="FunCoup" id="A0A6L2PJ59">
    <property type="interactions" value="9"/>
</dbReference>
<dbReference type="GO" id="GO:0051959">
    <property type="term" value="F:dynein light intermediate chain binding"/>
    <property type="evidence" value="ECO:0007669"/>
    <property type="project" value="InterPro"/>
</dbReference>
<dbReference type="Gene3D" id="1.20.140.100">
    <property type="entry name" value="Dynein heavy chain, N-terminal domain 2"/>
    <property type="match status" value="1"/>
</dbReference>
<feature type="coiled-coil region" evidence="13">
    <location>
        <begin position="2778"/>
        <end position="2822"/>
    </location>
</feature>
<keyword evidence="12" id="KW-0966">Cell projection</keyword>
<dbReference type="InterPro" id="IPR013602">
    <property type="entry name" value="Dynein_heavy_linker"/>
</dbReference>
<dbReference type="FunFam" id="3.10.490.20:FF:000005">
    <property type="entry name" value="Dynein axonemal heavy chain 6"/>
    <property type="match status" value="1"/>
</dbReference>
<dbReference type="Gene3D" id="1.20.920.30">
    <property type="match status" value="1"/>
</dbReference>
<dbReference type="InterPro" id="IPR024743">
    <property type="entry name" value="Dynein_HC_stalk"/>
</dbReference>
<dbReference type="FunFam" id="3.40.50.300:FF:001143">
    <property type="entry name" value="Dynein axonemal heavy chain 6"/>
    <property type="match status" value="1"/>
</dbReference>
<dbReference type="GO" id="GO:0008569">
    <property type="term" value="F:minus-end-directed microtubule motor activity"/>
    <property type="evidence" value="ECO:0007669"/>
    <property type="project" value="InterPro"/>
</dbReference>
<feature type="compositionally biased region" description="Basic and acidic residues" evidence="14">
    <location>
        <begin position="15"/>
        <end position="48"/>
    </location>
</feature>
<dbReference type="InterPro" id="IPR041228">
    <property type="entry name" value="Dynein_C"/>
</dbReference>
<evidence type="ECO:0000256" key="2">
    <source>
        <dbReference type="ARBA" id="ARBA00008887"/>
    </source>
</evidence>
<sequence>MQYEFPHVQAGFSENQRRQKDLFHKSEEEQVHAASKEEEVQEKEDSSKKLKRTSPPDIVDQKELIAFLRNDKKIGCLCMIYAVSRASVLYSPYCLTVVPSEKIHKANFLTISSHGVTQYCEDDVVFTPLDVWEREYDYYCKLIKIKAFKQFRMWKGFFVWRKYCVWRKFCIAQDALERNLVILNPGLQKGLLNIQAVCCKLMDMSFTDVSKMEENALFEFLEVQMGKLEVVRERLAAFYSLAKGIVHNTCHEALLTAGFTTDNSNILKTHTKKLEFRKSKDEVKMTCLQQANKRKFYIQLSCFIRLADYMILHLLYVLSRNSLEDLVRALRRHYHFLPSDTRLHTVEIYKKLEDTRPADVPQLPMFNVDVLINAEEIVLEPSEQVFLYSFNELLDLWDEAVTGINPFLPDPFFHSFTEPVIDGKTAERLCGDGPDLTTVLRQDAYLVKLRRNVIKLFNVNFEAAVVYIQRFEQNIIVWGNIIQGLPVLHKRLSTNSCLELRTFRLLLTRYNDQLHSVEQIVEEQPLGILNICLNRFKEAVLPSPAELLSVVEHALPRIGKEKIDALILQAQEAQSCLEMDPKTTLNYVNYLSFLENAPKMVDNMKNEMDYAMELYDIIDEFQVPCASEEQEKFLGFKVTFTALSNFVDKKVNEKTTIIEKFNKQINKDITELFVEVADIKEETNQQWLIDIESNPEEAKVTLDALHDQLAECQKKAAEYRNYQMLFKVEVTQFDMFYDVMNGVKLRQLLWESADLWQKKIEEWSTLNFNQLIPEDMNLITAKVEKDIHLFETSLPPNLIVPKLSENVETMKEKLPVITYLQNPSLKKRHWVQIEQVLNYRFESDEMVTLPHLEMIDVFSHGLELQKISDQASSEAALELLLKKVEENWKFLEFTVIPHRDCKDVYILGGTEEIQQVLDDSFINVNTIASSRYVGPIKMQVEKWLHQLELFSKTLDEWLVCQQSWLYLEPILSAPGIQRQLPNESKIFIIVDKSFREVMRKTAKKSLAMQSCTAPGVLEMFQNNNALLEQIMKCVEAYLESKRVVFPRFYFLSNAELLEILAQAGDPHAVQPHLHKCFDAIAKLEFGRISAGQQEGAAELKGGQGKEVEEDASVAVSGMSRPLDIVTVDIIAMLSPEGEKVGLRKGLKAHGNIEDWLCNVENSMFLSLKKLMLRAITDYDQQPRKSWVLLHPSQIIVTVSQIMWARSIHRIFASDGQNINKLMKEFEDTCSEELNDLAAMVCGNLNKLQRMILSSLITVEVHARDTVTNLVIGKVTNSTSFEWLKQLRCYWDEDINNCVTRMSSAAHVYGYEYLGASPRLVITPLTDKCCLCLVGALQLNLGGALAGPAGTGKTETTKDLAKSLAIQCVVFNCYQGMVYKMMGHFLSGLAQSGAWCCFDEFNRIDMEVLSVTAQLLLTIRKAKAAKLPRFMFEGREIKLVQQCAVFITMNPGYAGRTELPDNLKGLFRPISMMVPDYALIAEVMLYSEGFESSKILASKMVRLYQLCSELLSQQDHYDFGMRAMKSVLVVAGSLKYNNPRLSEDIVIIQALHDSNLPKFLAQDSDIFRGILNDLFPGIVIPEQDCGVLQEAIVTVMQQNVLQAESCMVTKVIQLHDTMLVRHGVMLVGPTGGGKTTVLKVLQNTLAELYNEKINDDYYRPVRTYVLNPKSVTLGELYGEMNPFTLEWKDGLLGILMRTAVQSQTEEHQWIVCDGPADAVWVENMNTVLDDSKMLCLANSERIKLTPYVRMVFEVQDLSQASPATVSRCGMVYIDPDEIKWLPYVRSWLSKLDVTLPEDSLKYIENLFSTYLEPAFAFVDISKATMMCKLMESLMKLHSAVDLKEMKTSVKSFLCHSFIFAYIWSVGGNIVDNSREMFEVFIRSQFEEHPDACYRISGFYSSIPSSGDLWNMYVNIESSRLDLRESLVPVFTYNRNTPVFEMIVPTTETVRVHFIMERLLAVNYPLLLTGLTGVGKSLIAKTVLNDLSGKGEYIAISLNFSAQTSSARAQELIEMKLKKRKKTLLGPPIGKKIVVFVDDVNMPKVDMYGSQPPIELLRQYLDFHGVYDRDKLFWKDIEDVTITAACASLGGERNLLTPRFVRHFGVLFIPSPDNMTLKHIFKSIMHGFLEDFTEPVAELGGSIVDAAVAIYGHISADLLPTPAKSHYVFNLRDLSKCIQGMLQADSKTLRDADHMLRLFYHECLRVFHDRLISIEDRSYFYHLMKELCVRYFSTTVIPLPDDPLIDHPPILIFGDFMQIGATAENKVYEEITDMERLKYVLQDYLEDYNTRTSKKMDLIFFMGCIEHVARIARILRTERGNALLVGLGGRGKHSLTHLGAYLYGYRCFQLELTSNYNHNSFLNDVRRLYFNAGAKNEGTTFLFTDTQIVQEEFLEDISNILNSGEVPNLYDAAEEYEKVIQGIQSSARDAGISDEDRDGIFSFFISRVRCKLHLVLCMSPVGDVFRRRCRMFPSLVNCCTIDWFVDWPQEALLSIAQDALKPLGDEELVNNLADICVIMHESAARAAVRFYEEMRRHYYVTPSSYLQLIKLYKTLLEERKDKINQKKNRICNGLQKLFETNSVVDKLKMELVALEPELKEKSAATAELMECLVKEQSMADKVRQIVLTDEAMVKAKAAETQVLADDAQRDIDAAVPAMETATRALDSITKNEIDELRMFNKPPHLVKFVMEAVCLLMGQKLDWPSAKLVLGDTNFLKKLQEYDKDKISDALLKKLKEYVDHPDFAPEKVATQSKVCKSICMWIRALHMYAEVYRVVEPKRRRLEEAEKELNQVMGVLREKQQHLAEVEKQIAQLETLYDTSLAERTELESVIEMTANRLTRAGRLTSALRDEQLQWEESVKDLGAGLVTLVGDVLVAAGFVTYLGPFTSRYRDELMELWISHCKQLSIPAVETLSLIAVLADQHEIRQWNACGLPRDRVSTENAILVIQAGRCPLMIDPQEQANQWIRQMDNANGLKTVKLTDSNFMHVLESGIRTGTPVLLEDVGETLDSALGPVLMKQTFFQGGRTMIRLGDTDVDYDNNFRFYVTTRLPNPHYLPEICIQVTLINFTVTPSSLEELLLSDVVHIEQPELEQERNELITRINDDKNQLQTTEDKILKMLYASEGNILDDEDLIVTLDESKERASILASRLVETEATEERICVVREKYRVLATRGSVLYSAVAQLADIDPMYQYSLKYFNQVFKTVIATTDRVEEFVVHLQMLLDKVTLAIYTTVSMGLFARHKLVFSFMLCASIFKQSGIISESQWNFLLHGPVPVGMNVPKKPDIIMLSDSMWQSVNFLATKFKSFEGLPSDALLKICIRIEDFEQVINIQVTNQESARADWNAQLDDFEKLMLLRALKEEKLVSAVTAYIKGKLGQTFVESSEITLHKVYQGTSNVTPVVFLLSTGSDPFEAFQCFANEVGKMDKLQCISLGQGQAPAAEKMISLGAVKGDWVFLQNCHLATSWMLAMERLIQKLSDAQEDVHPDFRLYFSTMPSSAFPVSVLQNAVKVTNEPPKGLRANMKRAFFHLTTDGFEDHPLGPQWRMMIFGICFFHAVIQERKKFGPLGWNVTYEFNDSDRECALNAMKMLCIDNAVPWDALECLRLTFAVDEKVQSIVFIRTCFSEIIYGGRVTDYWDLRCLKTILRNFFTPSALVDGYLHSESGMYYCPESVTCSTLAKYRNFVDELPLTEEPEIFGVHENANIPWQVKETHTMIVTIRDIQPRESSESTEKSSDDIVCELAETILGKLVNYIDIRECLPSPLGKGRQPPLSTVLFQEVDRYSSLLIKVYTSLDNLQKASKGLVVMSEALEEVFNSCLNNQIPKMWDAFTYPSLKSLGSWVRDLELRLDFIKVWLTEGAPPSYWLSGFFFPLGFLTGVLQTYARKHNHPIDELKFDFVVLNVPAVYGDIVQPEDGVIVHGLFLDAGRWDSGKMELADPYPGEINPPLPAMHILPKPMIEYSGIRYVTPLYKTSVRAGVLSTIGHSTNFVVAVLLASSQPESYWILKGTALLMQITN</sequence>
<dbReference type="InterPro" id="IPR042228">
    <property type="entry name" value="Dynein_linker_3"/>
</dbReference>
<evidence type="ECO:0000256" key="7">
    <source>
        <dbReference type="ARBA" id="ARBA00023017"/>
    </source>
</evidence>
<keyword evidence="9" id="KW-0969">Cilium</keyword>
<dbReference type="Gene3D" id="3.40.50.300">
    <property type="entry name" value="P-loop containing nucleotide triphosphate hydrolases"/>
    <property type="match status" value="5"/>
</dbReference>
<organism evidence="16 17">
    <name type="scientific">Coptotermes formosanus</name>
    <name type="common">Formosan subterranean termite</name>
    <dbReference type="NCBI Taxonomy" id="36987"/>
    <lineage>
        <taxon>Eukaryota</taxon>
        <taxon>Metazoa</taxon>
        <taxon>Ecdysozoa</taxon>
        <taxon>Arthropoda</taxon>
        <taxon>Hexapoda</taxon>
        <taxon>Insecta</taxon>
        <taxon>Pterygota</taxon>
        <taxon>Neoptera</taxon>
        <taxon>Polyneoptera</taxon>
        <taxon>Dictyoptera</taxon>
        <taxon>Blattodea</taxon>
        <taxon>Blattoidea</taxon>
        <taxon>Termitoidae</taxon>
        <taxon>Rhinotermitidae</taxon>
        <taxon>Coptotermes</taxon>
    </lineage>
</organism>
<keyword evidence="8 13" id="KW-0175">Coiled coil</keyword>
<dbReference type="InterPro" id="IPR042222">
    <property type="entry name" value="Dynein_2_N"/>
</dbReference>
<comment type="caution">
    <text evidence="16">The sequence shown here is derived from an EMBL/GenBank/DDBJ whole genome shotgun (WGS) entry which is preliminary data.</text>
</comment>
<dbReference type="PANTHER" id="PTHR22878:SF68">
    <property type="entry name" value="DYNEIN HEAVY CHAIN 6, AXONEMAL-LIKE"/>
    <property type="match status" value="1"/>
</dbReference>
<dbReference type="Gene3D" id="3.10.490.20">
    <property type="match status" value="1"/>
</dbReference>
<dbReference type="InterPro" id="IPR043160">
    <property type="entry name" value="Dynein_C_barrel"/>
</dbReference>
<evidence type="ECO:0000256" key="10">
    <source>
        <dbReference type="ARBA" id="ARBA00023175"/>
    </source>
</evidence>
<keyword evidence="11" id="KW-0206">Cytoskeleton</keyword>
<dbReference type="Gene3D" id="1.20.58.1120">
    <property type="match status" value="1"/>
</dbReference>
<keyword evidence="7" id="KW-0243">Dynein</keyword>
<feature type="domain" description="AAA+ ATPase" evidence="15">
    <location>
        <begin position="1960"/>
        <end position="2108"/>
    </location>
</feature>
<dbReference type="FunFam" id="1.10.8.710:FF:000004">
    <property type="entry name" value="Dynein axonemal heavy chain 6"/>
    <property type="match status" value="1"/>
</dbReference>
<evidence type="ECO:0000256" key="8">
    <source>
        <dbReference type="ARBA" id="ARBA00023054"/>
    </source>
</evidence>
<dbReference type="InterPro" id="IPR003593">
    <property type="entry name" value="AAA+_ATPase"/>
</dbReference>
<dbReference type="FunFam" id="1.20.140.100:FF:000004">
    <property type="entry name" value="Dynein axonemal heavy chain 6"/>
    <property type="match status" value="1"/>
</dbReference>
<dbReference type="SMART" id="SM00382">
    <property type="entry name" value="AAA"/>
    <property type="match status" value="3"/>
</dbReference>
<dbReference type="Pfam" id="PF12777">
    <property type="entry name" value="MT"/>
    <property type="match status" value="1"/>
</dbReference>
<dbReference type="GO" id="GO:0005930">
    <property type="term" value="C:axoneme"/>
    <property type="evidence" value="ECO:0007669"/>
    <property type="project" value="UniProtKB-SubCell"/>
</dbReference>
<dbReference type="FunFam" id="1.20.58.1120:FF:000007">
    <property type="entry name" value="Dynein heavy chain 4"/>
    <property type="match status" value="1"/>
</dbReference>
<evidence type="ECO:0000256" key="5">
    <source>
        <dbReference type="ARBA" id="ARBA00022741"/>
    </source>
</evidence>
<evidence type="ECO:0000259" key="15">
    <source>
        <dbReference type="SMART" id="SM00382"/>
    </source>
</evidence>
<dbReference type="Pfam" id="PF17852">
    <property type="entry name" value="Dynein_AAA_lid"/>
    <property type="match status" value="1"/>
</dbReference>
<name>A0A6L2PJ59_COPFO</name>
<evidence type="ECO:0000313" key="16">
    <source>
        <dbReference type="EMBL" id="GFG32583.1"/>
    </source>
</evidence>
<keyword evidence="6" id="KW-0067">ATP-binding</keyword>
<dbReference type="InterPro" id="IPR027417">
    <property type="entry name" value="P-loop_NTPase"/>
</dbReference>
<evidence type="ECO:0000313" key="17">
    <source>
        <dbReference type="Proteomes" id="UP000502823"/>
    </source>
</evidence>
<evidence type="ECO:0000256" key="4">
    <source>
        <dbReference type="ARBA" id="ARBA00022701"/>
    </source>
</evidence>
<dbReference type="FunFam" id="1.20.920.30:FF:000005">
    <property type="entry name" value="Dynein, axonemal, heavy chain 2"/>
    <property type="match status" value="1"/>
</dbReference>
<protein>
    <recommendedName>
        <fullName evidence="15">AAA+ ATPase domain-containing protein</fullName>
    </recommendedName>
</protein>
<dbReference type="FunFam" id="3.40.50.300:FF:001145">
    <property type="entry name" value="Putative dynein heavy chain"/>
    <property type="match status" value="1"/>
</dbReference>
<dbReference type="InterPro" id="IPR026983">
    <property type="entry name" value="DHC"/>
</dbReference>
<dbReference type="InterPro" id="IPR024317">
    <property type="entry name" value="Dynein_heavy_chain_D4_dom"/>
</dbReference>
<gene>
    <name evidence="16" type="ORF">Cfor_04714</name>
</gene>
<dbReference type="GO" id="GO:0045505">
    <property type="term" value="F:dynein intermediate chain binding"/>
    <property type="evidence" value="ECO:0007669"/>
    <property type="project" value="InterPro"/>
</dbReference>
<evidence type="ECO:0000256" key="3">
    <source>
        <dbReference type="ARBA" id="ARBA00022490"/>
    </source>
</evidence>
<dbReference type="PANTHER" id="PTHR22878">
    <property type="entry name" value="DYNEIN HEAVY CHAIN 6, AXONEMAL-LIKE-RELATED"/>
    <property type="match status" value="1"/>
</dbReference>
<evidence type="ECO:0000256" key="9">
    <source>
        <dbReference type="ARBA" id="ARBA00023069"/>
    </source>
</evidence>
<dbReference type="Gene3D" id="1.10.287.2620">
    <property type="match status" value="1"/>
</dbReference>
<feature type="coiled-coil region" evidence="13">
    <location>
        <begin position="662"/>
        <end position="722"/>
    </location>
</feature>
<dbReference type="InterPro" id="IPR041589">
    <property type="entry name" value="DNAH3_AAA_lid_1"/>
</dbReference>
<keyword evidence="17" id="KW-1185">Reference proteome</keyword>
<dbReference type="FunFam" id="3.40.50.300:FF:002141">
    <property type="entry name" value="Dynein heavy chain"/>
    <property type="match status" value="1"/>
</dbReference>
<dbReference type="InterPro" id="IPR043157">
    <property type="entry name" value="Dynein_AAA1S"/>
</dbReference>
<dbReference type="FunFam" id="3.40.50.300:FF:000063">
    <property type="entry name" value="dynein heavy chain 6, axonemal"/>
    <property type="match status" value="1"/>
</dbReference>
<dbReference type="Pfam" id="PF18198">
    <property type="entry name" value="AAA_lid_11"/>
    <property type="match status" value="1"/>
</dbReference>
<dbReference type="Proteomes" id="UP000502823">
    <property type="component" value="Unassembled WGS sequence"/>
</dbReference>
<dbReference type="Gene3D" id="1.10.8.720">
    <property type="entry name" value="Region D6 of dynein motor"/>
    <property type="match status" value="1"/>
</dbReference>
<dbReference type="Gene3D" id="1.20.920.20">
    <property type="match status" value="1"/>
</dbReference>
<dbReference type="Pfam" id="PF17857">
    <property type="entry name" value="AAA_lid_1"/>
    <property type="match status" value="1"/>
</dbReference>
<reference evidence="17" key="1">
    <citation type="submission" date="2020-01" db="EMBL/GenBank/DDBJ databases">
        <title>Draft genome sequence of the Termite Coptotermes fromosanus.</title>
        <authorList>
            <person name="Itakura S."/>
            <person name="Yosikawa Y."/>
            <person name="Umezawa K."/>
        </authorList>
    </citation>
    <scope>NUCLEOTIDE SEQUENCE [LARGE SCALE GENOMIC DNA]</scope>
</reference>
<feature type="domain" description="AAA+ ATPase" evidence="15">
    <location>
        <begin position="1619"/>
        <end position="1757"/>
    </location>
</feature>
<evidence type="ECO:0000256" key="6">
    <source>
        <dbReference type="ARBA" id="ARBA00022840"/>
    </source>
</evidence>
<dbReference type="Pfam" id="PF12780">
    <property type="entry name" value="AAA_8"/>
    <property type="match status" value="1"/>
</dbReference>
<dbReference type="GO" id="GO:0005874">
    <property type="term" value="C:microtubule"/>
    <property type="evidence" value="ECO:0007669"/>
    <property type="project" value="UniProtKB-KW"/>
</dbReference>
<dbReference type="GO" id="GO:0005524">
    <property type="term" value="F:ATP binding"/>
    <property type="evidence" value="ECO:0007669"/>
    <property type="project" value="UniProtKB-KW"/>
</dbReference>
<dbReference type="InterPro" id="IPR004273">
    <property type="entry name" value="Dynein_heavy_D6_P-loop"/>
</dbReference>
<dbReference type="EMBL" id="BLKM01000378">
    <property type="protein sequence ID" value="GFG32583.1"/>
    <property type="molecule type" value="Genomic_DNA"/>
</dbReference>
<dbReference type="FunFam" id="3.40.50.300:FF:000362">
    <property type="entry name" value="Dynein, axonemal, heavy chain 6"/>
    <property type="match status" value="1"/>
</dbReference>
<dbReference type="GO" id="GO:0007018">
    <property type="term" value="P:microtubule-based movement"/>
    <property type="evidence" value="ECO:0007669"/>
    <property type="project" value="InterPro"/>
</dbReference>
<feature type="region of interest" description="Disordered" evidence="14">
    <location>
        <begin position="1"/>
        <end position="55"/>
    </location>
</feature>